<evidence type="ECO:0000256" key="1">
    <source>
        <dbReference type="ARBA" id="ARBA00022741"/>
    </source>
</evidence>
<dbReference type="InterPro" id="IPR003593">
    <property type="entry name" value="AAA+_ATPase"/>
</dbReference>
<dbReference type="Gene3D" id="3.40.50.300">
    <property type="entry name" value="P-loop containing nucleotide triphosphate hydrolases"/>
    <property type="match status" value="1"/>
</dbReference>
<dbReference type="PROSITE" id="PS50893">
    <property type="entry name" value="ABC_TRANSPORTER_2"/>
    <property type="match status" value="1"/>
</dbReference>
<dbReference type="Proteomes" id="UP000248214">
    <property type="component" value="Unassembled WGS sequence"/>
</dbReference>
<dbReference type="SUPFAM" id="SSF52540">
    <property type="entry name" value="P-loop containing nucleoside triphosphate hydrolases"/>
    <property type="match status" value="1"/>
</dbReference>
<dbReference type="SMART" id="SM00382">
    <property type="entry name" value="AAA"/>
    <property type="match status" value="1"/>
</dbReference>
<evidence type="ECO:0000259" key="3">
    <source>
        <dbReference type="PROSITE" id="PS50893"/>
    </source>
</evidence>
<keyword evidence="5" id="KW-1185">Reference proteome</keyword>
<sequence length="303" mass="33756">MNIIEVNNLTKSYGKTNALKQLSFSIEENKITGIIGRNGAGKTTMLNILAGFIKPTSGEVSVFSENPFDNLFVSSQSILVDDTMMLPTSLSLSELLKEASRFYEQWDETLAQRLFDYFSFDPNQHHDKLSKGKKSTFNTILGLASRCPLTIFDEPTIGMDEAVRKDFYRALLKDYLAHPRTILLSSHHLNEIEDLLEDVLLINDGATYLHMPVSELKSYAVGLKGPADLVKKWSRGRINLSSKNLGPSQLYVVLENDFSAESLEEMKRSGIELSSVSSSDVCVYLTSTSKGGIDDVFSDRETS</sequence>
<dbReference type="InterPro" id="IPR003439">
    <property type="entry name" value="ABC_transporter-like_ATP-bd"/>
</dbReference>
<evidence type="ECO:0000313" key="5">
    <source>
        <dbReference type="Proteomes" id="UP000248214"/>
    </source>
</evidence>
<name>A0A323TIC8_9BACI</name>
<comment type="caution">
    <text evidence="4">The sequence shown here is derived from an EMBL/GenBank/DDBJ whole genome shotgun (WGS) entry which is preliminary data.</text>
</comment>
<dbReference type="OrthoDB" id="9804819at2"/>
<dbReference type="GO" id="GO:0005524">
    <property type="term" value="F:ATP binding"/>
    <property type="evidence" value="ECO:0007669"/>
    <property type="project" value="UniProtKB-KW"/>
</dbReference>
<evidence type="ECO:0000256" key="2">
    <source>
        <dbReference type="ARBA" id="ARBA00022840"/>
    </source>
</evidence>
<gene>
    <name evidence="4" type="ORF">CR194_03735</name>
</gene>
<dbReference type="GO" id="GO:0016887">
    <property type="term" value="F:ATP hydrolysis activity"/>
    <property type="evidence" value="ECO:0007669"/>
    <property type="project" value="InterPro"/>
</dbReference>
<dbReference type="InterPro" id="IPR027417">
    <property type="entry name" value="P-loop_NTPase"/>
</dbReference>
<dbReference type="AlphaFoldDB" id="A0A323TIC8"/>
<dbReference type="Pfam" id="PF00005">
    <property type="entry name" value="ABC_tran"/>
    <property type="match status" value="1"/>
</dbReference>
<proteinExistence type="predicted"/>
<reference evidence="4 5" key="1">
    <citation type="submission" date="2017-10" db="EMBL/GenBank/DDBJ databases">
        <title>Bacillus sp. nov., a halophilic bacterium isolated from a Keqin Lake.</title>
        <authorList>
            <person name="Wang H."/>
        </authorList>
    </citation>
    <scope>NUCLEOTIDE SEQUENCE [LARGE SCALE GENOMIC DNA]</scope>
    <source>
        <strain evidence="4 5">KQ-12</strain>
    </source>
</reference>
<dbReference type="CDD" id="cd03230">
    <property type="entry name" value="ABC_DR_subfamily_A"/>
    <property type="match status" value="1"/>
</dbReference>
<keyword evidence="2" id="KW-0067">ATP-binding</keyword>
<dbReference type="PANTHER" id="PTHR43158:SF5">
    <property type="entry name" value="ABC TRANSPORTER, ATP-BINDING PROTEIN"/>
    <property type="match status" value="1"/>
</dbReference>
<dbReference type="EMBL" id="PDOD01000001">
    <property type="protein sequence ID" value="PYZ94651.1"/>
    <property type="molecule type" value="Genomic_DNA"/>
</dbReference>
<protein>
    <submittedName>
        <fullName evidence="4">ABC transporter</fullName>
    </submittedName>
</protein>
<accession>A0A323TIC8</accession>
<feature type="domain" description="ABC transporter" evidence="3">
    <location>
        <begin position="4"/>
        <end position="229"/>
    </location>
</feature>
<keyword evidence="1" id="KW-0547">Nucleotide-binding</keyword>
<dbReference type="PANTHER" id="PTHR43158">
    <property type="entry name" value="SKFA PEPTIDE EXPORT ATP-BINDING PROTEIN SKFE"/>
    <property type="match status" value="1"/>
</dbReference>
<evidence type="ECO:0000313" key="4">
    <source>
        <dbReference type="EMBL" id="PYZ94651.1"/>
    </source>
</evidence>
<dbReference type="RefSeq" id="WP_110608285.1">
    <property type="nucleotide sequence ID" value="NZ_PDOD01000001.1"/>
</dbReference>
<organism evidence="4 5">
    <name type="scientific">Salipaludibacillus keqinensis</name>
    <dbReference type="NCBI Taxonomy" id="2045207"/>
    <lineage>
        <taxon>Bacteria</taxon>
        <taxon>Bacillati</taxon>
        <taxon>Bacillota</taxon>
        <taxon>Bacilli</taxon>
        <taxon>Bacillales</taxon>
        <taxon>Bacillaceae</taxon>
    </lineage>
</organism>